<comment type="pathway">
    <text evidence="1">Secondary metabolite biosynthesis; terpenoid biosynthesis.</text>
</comment>
<dbReference type="InterPro" id="IPR036965">
    <property type="entry name" value="Terpene_synth_N_sf"/>
</dbReference>
<dbReference type="AlphaFoldDB" id="A0AAV7F7R1"/>
<evidence type="ECO:0000256" key="4">
    <source>
        <dbReference type="ARBA" id="ARBA00023239"/>
    </source>
</evidence>
<evidence type="ECO:0000256" key="1">
    <source>
        <dbReference type="ARBA" id="ARBA00004721"/>
    </source>
</evidence>
<dbReference type="Proteomes" id="UP000825729">
    <property type="component" value="Unassembled WGS sequence"/>
</dbReference>
<dbReference type="InterPro" id="IPR044814">
    <property type="entry name" value="Terpene_cyclase_plant_C1"/>
</dbReference>
<dbReference type="EMBL" id="JAINDJ010000002">
    <property type="protein sequence ID" value="KAG9457133.1"/>
    <property type="molecule type" value="Genomic_DNA"/>
</dbReference>
<organism evidence="7 8">
    <name type="scientific">Aristolochia fimbriata</name>
    <name type="common">White veined hardy Dutchman's pipe vine</name>
    <dbReference type="NCBI Taxonomy" id="158543"/>
    <lineage>
        <taxon>Eukaryota</taxon>
        <taxon>Viridiplantae</taxon>
        <taxon>Streptophyta</taxon>
        <taxon>Embryophyta</taxon>
        <taxon>Tracheophyta</taxon>
        <taxon>Spermatophyta</taxon>
        <taxon>Magnoliopsida</taxon>
        <taxon>Magnoliidae</taxon>
        <taxon>Piperales</taxon>
        <taxon>Aristolochiaceae</taxon>
        <taxon>Aristolochia</taxon>
    </lineage>
</organism>
<dbReference type="InterPro" id="IPR001906">
    <property type="entry name" value="Terpene_synth_N"/>
</dbReference>
<dbReference type="InterPro" id="IPR034741">
    <property type="entry name" value="Terpene_cyclase-like_1_C"/>
</dbReference>
<accession>A0AAV7F7R1</accession>
<keyword evidence="3" id="KW-0460">Magnesium</keyword>
<protein>
    <recommendedName>
        <fullName evidence="9">Valerianol synthase</fullName>
    </recommendedName>
</protein>
<sequence>MLLTTCGPSSANTLHQKNNKAAKDRRSANFHASAWGDFFLHLPPSDQTNLDATMWEEIEDLKQQVIRGLIIGSSANDEPPILTQIKLIDLLQCTGIAYHFGTEIEEAVRRISTNITHSTASDQDDLYFVALRFRLLRQHGHDVSSNVFLKFKEERGMFNTGRVLLSGNDHTEAMLSLYEAAHFATHGEEILDEALSYTKTHLMAILSSSQPQEEESLMLMSRVALALELPLHRTTTRLRTKKFLTILSNYHDRGHHVDKDHDHTTATVVKLAKLDFNRSQAIHRKELQEISRWWKEMEVPVRLPFARDRIVEGYYWTLEVLPEPQYERGRKVMTKIIALTSIMDDIYDVHGTLEELRLFTEAIDRWEEEALDQLPEYMKLPYSALLETMKQTEEELEPEGKSFRTFYLKEALKSLTKGYFMEAKWFYSDYVPNMEEYMRTALITSAYYMLTVASFIGMGEEATKDVFEWALGDQKLIKAAATISRLVDDIQTHKDEQEWGHVASAVECFMNEYGVSEEEACARLREMVASAWKDINQGYCRPTTMPLVLHARVLKLAAVIETLYKQQDGYTNSSGQTRERIRSLGELGVVQLRFAPNQLTNAHLIRPRPGLGL</sequence>
<evidence type="ECO:0000259" key="5">
    <source>
        <dbReference type="Pfam" id="PF01397"/>
    </source>
</evidence>
<proteinExistence type="predicted"/>
<gene>
    <name evidence="7" type="ORF">H6P81_001641</name>
</gene>
<evidence type="ECO:0000256" key="3">
    <source>
        <dbReference type="ARBA" id="ARBA00022842"/>
    </source>
</evidence>
<dbReference type="Pfam" id="PF03936">
    <property type="entry name" value="Terpene_synth_C"/>
    <property type="match status" value="1"/>
</dbReference>
<dbReference type="Gene3D" id="1.50.10.130">
    <property type="entry name" value="Terpene synthase, N-terminal domain"/>
    <property type="match status" value="1"/>
</dbReference>
<dbReference type="GO" id="GO:0000287">
    <property type="term" value="F:magnesium ion binding"/>
    <property type="evidence" value="ECO:0007669"/>
    <property type="project" value="InterPro"/>
</dbReference>
<dbReference type="SUPFAM" id="SSF48239">
    <property type="entry name" value="Terpenoid cyclases/Protein prenyltransferases"/>
    <property type="match status" value="1"/>
</dbReference>
<evidence type="ECO:0000256" key="2">
    <source>
        <dbReference type="ARBA" id="ARBA00022723"/>
    </source>
</evidence>
<dbReference type="InterPro" id="IPR005630">
    <property type="entry name" value="Terpene_synthase_metal-bd"/>
</dbReference>
<evidence type="ECO:0000259" key="6">
    <source>
        <dbReference type="Pfam" id="PF03936"/>
    </source>
</evidence>
<evidence type="ECO:0008006" key="9">
    <source>
        <dbReference type="Google" id="ProtNLM"/>
    </source>
</evidence>
<dbReference type="Pfam" id="PF01397">
    <property type="entry name" value="Terpene_synth"/>
    <property type="match status" value="1"/>
</dbReference>
<dbReference type="SFLD" id="SFLDS00005">
    <property type="entry name" value="Isoprenoid_Synthase_Type_I"/>
    <property type="match status" value="1"/>
</dbReference>
<dbReference type="PANTHER" id="PTHR31225">
    <property type="entry name" value="OS04G0344100 PROTEIN-RELATED"/>
    <property type="match status" value="1"/>
</dbReference>
<dbReference type="GO" id="GO:0016102">
    <property type="term" value="P:diterpenoid biosynthetic process"/>
    <property type="evidence" value="ECO:0007669"/>
    <property type="project" value="InterPro"/>
</dbReference>
<dbReference type="PANTHER" id="PTHR31225:SF93">
    <property type="entry name" value="ALPHA-HUMULENE_(-)-(E)-BETA-CARYOPHYLLENE SYNTHASE"/>
    <property type="match status" value="1"/>
</dbReference>
<reference evidence="7 8" key="1">
    <citation type="submission" date="2021-07" db="EMBL/GenBank/DDBJ databases">
        <title>The Aristolochia fimbriata genome: insights into angiosperm evolution, floral development and chemical biosynthesis.</title>
        <authorList>
            <person name="Jiao Y."/>
        </authorList>
    </citation>
    <scope>NUCLEOTIDE SEQUENCE [LARGE SCALE GENOMIC DNA]</scope>
    <source>
        <strain evidence="7">IBCAS-2021</strain>
        <tissue evidence="7">Leaf</tissue>
    </source>
</reference>
<keyword evidence="2" id="KW-0479">Metal-binding</keyword>
<dbReference type="InterPro" id="IPR050148">
    <property type="entry name" value="Terpene_synthase-like"/>
</dbReference>
<dbReference type="SUPFAM" id="SSF48576">
    <property type="entry name" value="Terpenoid synthases"/>
    <property type="match status" value="1"/>
</dbReference>
<dbReference type="CDD" id="cd00684">
    <property type="entry name" value="Terpene_cyclase_plant_C1"/>
    <property type="match status" value="1"/>
</dbReference>
<keyword evidence="8" id="KW-1185">Reference proteome</keyword>
<dbReference type="FunFam" id="1.10.600.10:FF:000007">
    <property type="entry name" value="Isoprene synthase, chloroplastic"/>
    <property type="match status" value="1"/>
</dbReference>
<feature type="domain" description="Terpene synthase metal-binding" evidence="6">
    <location>
        <begin position="295"/>
        <end position="534"/>
    </location>
</feature>
<evidence type="ECO:0000313" key="8">
    <source>
        <dbReference type="Proteomes" id="UP000825729"/>
    </source>
</evidence>
<dbReference type="SFLD" id="SFLDG01019">
    <property type="entry name" value="Terpene_Cyclase_Like_1_C_Termi"/>
    <property type="match status" value="1"/>
</dbReference>
<dbReference type="InterPro" id="IPR008930">
    <property type="entry name" value="Terpenoid_cyclase/PrenylTrfase"/>
</dbReference>
<dbReference type="GO" id="GO:0010333">
    <property type="term" value="F:terpene synthase activity"/>
    <property type="evidence" value="ECO:0007669"/>
    <property type="project" value="InterPro"/>
</dbReference>
<keyword evidence="4" id="KW-0456">Lyase</keyword>
<evidence type="ECO:0000313" key="7">
    <source>
        <dbReference type="EMBL" id="KAG9457133.1"/>
    </source>
</evidence>
<name>A0AAV7F7R1_ARIFI</name>
<feature type="domain" description="Terpene synthase N-terminal" evidence="5">
    <location>
        <begin position="35"/>
        <end position="227"/>
    </location>
</feature>
<comment type="caution">
    <text evidence="7">The sequence shown here is derived from an EMBL/GenBank/DDBJ whole genome shotgun (WGS) entry which is preliminary data.</text>
</comment>
<dbReference type="Gene3D" id="1.10.600.10">
    <property type="entry name" value="Farnesyl Diphosphate Synthase"/>
    <property type="match status" value="1"/>
</dbReference>
<dbReference type="InterPro" id="IPR008949">
    <property type="entry name" value="Isoprenoid_synthase_dom_sf"/>
</dbReference>